<dbReference type="PANTHER" id="PTHR33324:SF2">
    <property type="entry name" value="MYB_SANT-LIKE DNA-BINDING DOMAIN-CONTAINING PROTEIN"/>
    <property type="match status" value="1"/>
</dbReference>
<keyword evidence="4" id="KW-1185">Reference proteome</keyword>
<reference evidence="3" key="1">
    <citation type="journal article" date="2022" name="IScience">
        <title>Evolution of zygomycete secretomes and the origins of terrestrial fungal ecologies.</title>
        <authorList>
            <person name="Chang Y."/>
            <person name="Wang Y."/>
            <person name="Mondo S."/>
            <person name="Ahrendt S."/>
            <person name="Andreopoulos W."/>
            <person name="Barry K."/>
            <person name="Beard J."/>
            <person name="Benny G.L."/>
            <person name="Blankenship S."/>
            <person name="Bonito G."/>
            <person name="Cuomo C."/>
            <person name="Desiro A."/>
            <person name="Gervers K.A."/>
            <person name="Hundley H."/>
            <person name="Kuo A."/>
            <person name="LaButti K."/>
            <person name="Lang B.F."/>
            <person name="Lipzen A."/>
            <person name="O'Donnell K."/>
            <person name="Pangilinan J."/>
            <person name="Reynolds N."/>
            <person name="Sandor L."/>
            <person name="Smith M.E."/>
            <person name="Tsang A."/>
            <person name="Grigoriev I.V."/>
            <person name="Stajich J.E."/>
            <person name="Spatafora J.W."/>
        </authorList>
    </citation>
    <scope>NUCLEOTIDE SEQUENCE</scope>
    <source>
        <strain evidence="3">RSA 2281</strain>
    </source>
</reference>
<dbReference type="PANTHER" id="PTHR33324">
    <property type="entry name" value="EXPRESSED PROTEIN"/>
    <property type="match status" value="1"/>
</dbReference>
<keyword evidence="1" id="KW-0175">Coiled coil</keyword>
<accession>A0AAD5JYM2</accession>
<gene>
    <name evidence="3" type="ORF">BDA99DRAFT_566770</name>
</gene>
<sequence length="250" mass="28378">MTKIKGLEQDYQAANTFLNSTGEGINNNEEKLKIISIKDKVLSKCAYFEELYPLIHDKPKVNTPFYIDSEGDLTQEAEQILDGNGENDEEENEENGVPEATIASRLQAGLTCLHGESNDCDDGSKEEDARDSIFGDELGGQSSRTTNPHKCSAPPSNTSKSNKRQYTKKGPSLSESILYMGEMRMEMEERKIENKMKLEKERNDLLRAQILAKVKESEQWNQLMIQESKEHSLMLELELQKLKQQNNNNN</sequence>
<feature type="coiled-coil region" evidence="1">
    <location>
        <begin position="188"/>
        <end position="245"/>
    </location>
</feature>
<feature type="compositionally biased region" description="Polar residues" evidence="2">
    <location>
        <begin position="140"/>
        <end position="160"/>
    </location>
</feature>
<evidence type="ECO:0000256" key="1">
    <source>
        <dbReference type="SAM" id="Coils"/>
    </source>
</evidence>
<feature type="region of interest" description="Disordered" evidence="2">
    <location>
        <begin position="117"/>
        <end position="172"/>
    </location>
</feature>
<proteinExistence type="predicted"/>
<reference evidence="3" key="2">
    <citation type="submission" date="2023-02" db="EMBL/GenBank/DDBJ databases">
        <authorList>
            <consortium name="DOE Joint Genome Institute"/>
            <person name="Mondo S.J."/>
            <person name="Chang Y."/>
            <person name="Wang Y."/>
            <person name="Ahrendt S."/>
            <person name="Andreopoulos W."/>
            <person name="Barry K."/>
            <person name="Beard J."/>
            <person name="Benny G.L."/>
            <person name="Blankenship S."/>
            <person name="Bonito G."/>
            <person name="Cuomo C."/>
            <person name="Desiro A."/>
            <person name="Gervers K.A."/>
            <person name="Hundley H."/>
            <person name="Kuo A."/>
            <person name="LaButti K."/>
            <person name="Lang B.F."/>
            <person name="Lipzen A."/>
            <person name="O'Donnell K."/>
            <person name="Pangilinan J."/>
            <person name="Reynolds N."/>
            <person name="Sandor L."/>
            <person name="Smith M.W."/>
            <person name="Tsang A."/>
            <person name="Grigoriev I.V."/>
            <person name="Stajich J.E."/>
            <person name="Spatafora J.W."/>
        </authorList>
    </citation>
    <scope>NUCLEOTIDE SEQUENCE</scope>
    <source>
        <strain evidence="3">RSA 2281</strain>
    </source>
</reference>
<feature type="compositionally biased region" description="Basic and acidic residues" evidence="2">
    <location>
        <begin position="122"/>
        <end position="133"/>
    </location>
</feature>
<dbReference type="EMBL" id="JAIXMP010000079">
    <property type="protein sequence ID" value="KAI9243251.1"/>
    <property type="molecule type" value="Genomic_DNA"/>
</dbReference>
<name>A0AAD5JYM2_9FUNG</name>
<dbReference type="Proteomes" id="UP001209540">
    <property type="component" value="Unassembled WGS sequence"/>
</dbReference>
<evidence type="ECO:0000313" key="4">
    <source>
        <dbReference type="Proteomes" id="UP001209540"/>
    </source>
</evidence>
<protein>
    <submittedName>
        <fullName evidence="3">Uncharacterized protein</fullName>
    </submittedName>
</protein>
<evidence type="ECO:0000313" key="3">
    <source>
        <dbReference type="EMBL" id="KAI9243251.1"/>
    </source>
</evidence>
<organism evidence="3 4">
    <name type="scientific">Phascolomyces articulosus</name>
    <dbReference type="NCBI Taxonomy" id="60185"/>
    <lineage>
        <taxon>Eukaryota</taxon>
        <taxon>Fungi</taxon>
        <taxon>Fungi incertae sedis</taxon>
        <taxon>Mucoromycota</taxon>
        <taxon>Mucoromycotina</taxon>
        <taxon>Mucoromycetes</taxon>
        <taxon>Mucorales</taxon>
        <taxon>Lichtheimiaceae</taxon>
        <taxon>Phascolomyces</taxon>
    </lineage>
</organism>
<comment type="caution">
    <text evidence="3">The sequence shown here is derived from an EMBL/GenBank/DDBJ whole genome shotgun (WGS) entry which is preliminary data.</text>
</comment>
<dbReference type="AlphaFoldDB" id="A0AAD5JYM2"/>
<evidence type="ECO:0000256" key="2">
    <source>
        <dbReference type="SAM" id="MobiDB-lite"/>
    </source>
</evidence>